<evidence type="ECO:0008006" key="3">
    <source>
        <dbReference type="Google" id="ProtNLM"/>
    </source>
</evidence>
<comment type="caution">
    <text evidence="1">The sequence shown here is derived from an EMBL/GenBank/DDBJ whole genome shotgun (WGS) entry which is preliminary data.</text>
</comment>
<accession>A0A934KSY0</accession>
<dbReference type="AlphaFoldDB" id="A0A934KSY0"/>
<evidence type="ECO:0000313" key="1">
    <source>
        <dbReference type="EMBL" id="MBJ7610547.1"/>
    </source>
</evidence>
<name>A0A934KSY0_9BACT</name>
<dbReference type="Proteomes" id="UP000614410">
    <property type="component" value="Unassembled WGS sequence"/>
</dbReference>
<proteinExistence type="predicted"/>
<organism evidence="1 2">
    <name type="scientific">Candidatus Amunia macphersoniae</name>
    <dbReference type="NCBI Taxonomy" id="3127014"/>
    <lineage>
        <taxon>Bacteria</taxon>
        <taxon>Bacillati</taxon>
        <taxon>Candidatus Dormiibacterota</taxon>
        <taxon>Candidatus Dormibacteria</taxon>
        <taxon>Candidatus Aeolococcales</taxon>
        <taxon>Candidatus Aeolococcaceae</taxon>
        <taxon>Candidatus Amunia</taxon>
    </lineage>
</organism>
<gene>
    <name evidence="1" type="ORF">JF887_14135</name>
</gene>
<protein>
    <recommendedName>
        <fullName evidence="3">DNA-binding protein</fullName>
    </recommendedName>
</protein>
<reference evidence="1 2" key="1">
    <citation type="submission" date="2020-10" db="EMBL/GenBank/DDBJ databases">
        <title>Ca. Dormibacterota MAGs.</title>
        <authorList>
            <person name="Montgomery K."/>
        </authorList>
    </citation>
    <scope>NUCLEOTIDE SEQUENCE [LARGE SCALE GENOMIC DNA]</scope>
    <source>
        <strain evidence="1">Mitchell_Peninsula_5</strain>
    </source>
</reference>
<evidence type="ECO:0000313" key="2">
    <source>
        <dbReference type="Proteomes" id="UP000614410"/>
    </source>
</evidence>
<sequence>MTEHRFTLILAGNVDEHLDDLFEAGCDDATVGSVDGVHFAEFDREASSLTEALASAISAVESVPTLRVKRIEPDDLVTASDIADRLDRSRESVRLLVAGQRGPGGFPSPVSHLRARNRLWRWSEVAAWAGAAGSPPADDARIIAALNAALELRAASPLLLDDTRSLVRSLESSAA</sequence>
<dbReference type="EMBL" id="JAEKNN010000064">
    <property type="protein sequence ID" value="MBJ7610547.1"/>
    <property type="molecule type" value="Genomic_DNA"/>
</dbReference>